<evidence type="ECO:0000313" key="1">
    <source>
        <dbReference type="EMBL" id="MDF2260207.1"/>
    </source>
</evidence>
<reference evidence="1 2" key="1">
    <citation type="submission" date="2023-03" db="EMBL/GenBank/DDBJ databases">
        <title>Draft genome sequence of type strain Streptomyces ferralitis JCM 14344.</title>
        <authorList>
            <person name="Klaysubun C."/>
            <person name="Duangmal K."/>
        </authorList>
    </citation>
    <scope>NUCLEOTIDE SEQUENCE [LARGE SCALE GENOMIC DNA]</scope>
    <source>
        <strain evidence="1 2">JCM 14344</strain>
    </source>
</reference>
<organism evidence="1 2">
    <name type="scientific">Streptantibioticus ferralitis</name>
    <dbReference type="NCBI Taxonomy" id="236510"/>
    <lineage>
        <taxon>Bacteria</taxon>
        <taxon>Bacillati</taxon>
        <taxon>Actinomycetota</taxon>
        <taxon>Actinomycetes</taxon>
        <taxon>Kitasatosporales</taxon>
        <taxon>Streptomycetaceae</taxon>
        <taxon>Streptantibioticus</taxon>
    </lineage>
</organism>
<accession>A0ABT5Z979</accession>
<comment type="caution">
    <text evidence="1">The sequence shown here is derived from an EMBL/GenBank/DDBJ whole genome shotgun (WGS) entry which is preliminary data.</text>
</comment>
<dbReference type="Proteomes" id="UP001220022">
    <property type="component" value="Unassembled WGS sequence"/>
</dbReference>
<protein>
    <recommendedName>
        <fullName evidence="3">Transposase</fullName>
    </recommendedName>
</protein>
<evidence type="ECO:0008006" key="3">
    <source>
        <dbReference type="Google" id="ProtNLM"/>
    </source>
</evidence>
<evidence type="ECO:0000313" key="2">
    <source>
        <dbReference type="Proteomes" id="UP001220022"/>
    </source>
</evidence>
<sequence>MNREPGPLTLSEEDSRVVDVWAADRVERTLLLSEAQAPTDTRARNAIKGVRRVGAMAAR</sequence>
<name>A0ABT5Z979_9ACTN</name>
<proteinExistence type="predicted"/>
<keyword evidence="2" id="KW-1185">Reference proteome</keyword>
<dbReference type="RefSeq" id="WP_275820584.1">
    <property type="nucleotide sequence ID" value="NZ_BAAANM010000036.1"/>
</dbReference>
<gene>
    <name evidence="1" type="ORF">P2L57_32160</name>
</gene>
<dbReference type="EMBL" id="JARHTQ010000031">
    <property type="protein sequence ID" value="MDF2260207.1"/>
    <property type="molecule type" value="Genomic_DNA"/>
</dbReference>